<evidence type="ECO:0000313" key="3">
    <source>
        <dbReference type="Proteomes" id="UP000274920"/>
    </source>
</evidence>
<keyword evidence="1" id="KW-0472">Membrane</keyword>
<dbReference type="Proteomes" id="UP000274920">
    <property type="component" value="Unassembled WGS sequence"/>
</dbReference>
<keyword evidence="1" id="KW-0812">Transmembrane</keyword>
<evidence type="ECO:0000313" key="2">
    <source>
        <dbReference type="EMBL" id="RRK36929.1"/>
    </source>
</evidence>
<organism evidence="2 3">
    <name type="scientific">Schaedlerella arabinosiphila</name>
    <dbReference type="NCBI Taxonomy" id="2044587"/>
    <lineage>
        <taxon>Bacteria</taxon>
        <taxon>Bacillati</taxon>
        <taxon>Bacillota</taxon>
        <taxon>Clostridia</taxon>
        <taxon>Lachnospirales</taxon>
        <taxon>Lachnospiraceae</taxon>
        <taxon>Schaedlerella</taxon>
    </lineage>
</organism>
<dbReference type="RefSeq" id="WP_125125871.1">
    <property type="nucleotide sequence ID" value="NZ_RHJS01000001.1"/>
</dbReference>
<feature type="transmembrane region" description="Helical" evidence="1">
    <location>
        <begin position="104"/>
        <end position="122"/>
    </location>
</feature>
<comment type="caution">
    <text evidence="2">The sequence shown here is derived from an EMBL/GenBank/DDBJ whole genome shotgun (WGS) entry which is preliminary data.</text>
</comment>
<name>A0A426DSM6_9FIRM</name>
<dbReference type="AlphaFoldDB" id="A0A426DSM6"/>
<keyword evidence="1" id="KW-1133">Transmembrane helix</keyword>
<keyword evidence="3" id="KW-1185">Reference proteome</keyword>
<reference evidence="2" key="1">
    <citation type="submission" date="2018-10" db="EMBL/GenBank/DDBJ databases">
        <title>Schaedlerella arabinophila gen. nov. sp. nov., isolated from the mouse intestinal tract and comparative analysis with the genome of the closely related altered Schaedler flora strain ASF502.</title>
        <authorList>
            <person name="Miyake S."/>
            <person name="Soh M."/>
            <person name="Seedorf H."/>
        </authorList>
    </citation>
    <scope>NUCLEOTIDE SEQUENCE [LARGE SCALE GENOMIC DNA]</scope>
    <source>
        <strain evidence="2">DSM 106076</strain>
    </source>
</reference>
<accession>A0A426DSM6</accession>
<sequence>MKRFWCIRFFALILSIQAGLALICLLSGFEGGSMLVYAAGTEQGNPAEQDDIYDSLQESMRENWEDGFASLETTDEIEIKGPLTERILRSIANTFYRHLVSIKAWSLLIGVLSLIVGIFIAVTAKLNKKLRRFAITLFVVTIPVLCIIFTFGIAKLVSMFL</sequence>
<dbReference type="EMBL" id="RHJS01000001">
    <property type="protein sequence ID" value="RRK36929.1"/>
    <property type="molecule type" value="Genomic_DNA"/>
</dbReference>
<protein>
    <submittedName>
        <fullName evidence="2">Uncharacterized protein</fullName>
    </submittedName>
</protein>
<gene>
    <name evidence="2" type="ORF">EBB54_00230</name>
</gene>
<evidence type="ECO:0000256" key="1">
    <source>
        <dbReference type="SAM" id="Phobius"/>
    </source>
</evidence>
<proteinExistence type="predicted"/>
<feature type="transmembrane region" description="Helical" evidence="1">
    <location>
        <begin position="134"/>
        <end position="154"/>
    </location>
</feature>